<evidence type="ECO:0000313" key="1">
    <source>
        <dbReference type="EMBL" id="RAZ92400.1"/>
    </source>
</evidence>
<dbReference type="AlphaFoldDB" id="A0A330HXW2"/>
<sequence>MEPYGVLRHPRASRVLALLCGLLALCRLPVLLIGNASDMHFGVIGRQARYFSTDGTKMPVPRRDDENATLDVDSISHSCAFC</sequence>
<gene>
    <name evidence="1" type="ORF">DPM33_00350</name>
</gene>
<accession>A0A330HXW2</accession>
<evidence type="ECO:0000313" key="2">
    <source>
        <dbReference type="Proteomes" id="UP000251558"/>
    </source>
</evidence>
<protein>
    <submittedName>
        <fullName evidence="1">Uncharacterized protein</fullName>
    </submittedName>
</protein>
<reference evidence="1 2" key="1">
    <citation type="submission" date="2018-07" db="EMBL/GenBank/DDBJ databases">
        <title>Diversity of Mesorhizobium strains in Brazil.</title>
        <authorList>
            <person name="Helene L.C.F."/>
            <person name="Dall'Agnol R."/>
            <person name="Delamuta J.R.M."/>
            <person name="Hungria M."/>
        </authorList>
    </citation>
    <scope>NUCLEOTIDE SEQUENCE [LARGE SCALE GENOMIC DNA]</scope>
    <source>
        <strain evidence="1 2">AC99b</strain>
    </source>
</reference>
<organism evidence="1 2">
    <name type="scientific">Mesorhizobium hawassense</name>
    <dbReference type="NCBI Taxonomy" id="1209954"/>
    <lineage>
        <taxon>Bacteria</taxon>
        <taxon>Pseudomonadati</taxon>
        <taxon>Pseudomonadota</taxon>
        <taxon>Alphaproteobacteria</taxon>
        <taxon>Hyphomicrobiales</taxon>
        <taxon>Phyllobacteriaceae</taxon>
        <taxon>Mesorhizobium</taxon>
    </lineage>
</organism>
<keyword evidence="2" id="KW-1185">Reference proteome</keyword>
<name>A0A330HXW2_9HYPH</name>
<dbReference type="EMBL" id="QMBP01000001">
    <property type="protein sequence ID" value="RAZ92400.1"/>
    <property type="molecule type" value="Genomic_DNA"/>
</dbReference>
<dbReference type="Proteomes" id="UP000251558">
    <property type="component" value="Unassembled WGS sequence"/>
</dbReference>
<comment type="caution">
    <text evidence="1">The sequence shown here is derived from an EMBL/GenBank/DDBJ whole genome shotgun (WGS) entry which is preliminary data.</text>
</comment>
<proteinExistence type="predicted"/>